<dbReference type="EMBL" id="JAERQX010000018">
    <property type="protein sequence ID" value="MBS8133524.1"/>
    <property type="molecule type" value="Genomic_DNA"/>
</dbReference>
<dbReference type="Proteomes" id="UP000679371">
    <property type="component" value="Unassembled WGS sequence"/>
</dbReference>
<dbReference type="Proteomes" id="UP000678484">
    <property type="component" value="Unassembled WGS sequence"/>
</dbReference>
<reference evidence="3" key="1">
    <citation type="journal article" date="2021" name="Nat. Microbiol.">
        <title>Cell division in the archaeon Haloferax volcanii relies on two FtsZ proteins with distinct functions in division ring assembly and constriction.</title>
        <authorList>
            <person name="Liao Y."/>
            <person name="Ithurbide S."/>
            <person name="Evenhuis C."/>
            <person name="Loewe J."/>
            <person name="Duggin I.G."/>
        </authorList>
    </citation>
    <scope>NUCLEOTIDE SEQUENCE</scope>
    <source>
        <strain evidence="1">H98</strain>
        <strain evidence="4">ID112 - delta_ftsZ1_delta_ftsZ2</strain>
        <strain evidence="2">ID76 - delta_ftsZ1</strain>
        <strain evidence="3">ID77 - delta_ftsZ2</strain>
    </source>
</reference>
<organism evidence="3 5">
    <name type="scientific">Haloferax volcanii</name>
    <name type="common">Halobacterium volcanii</name>
    <dbReference type="NCBI Taxonomy" id="2246"/>
    <lineage>
        <taxon>Archaea</taxon>
        <taxon>Methanobacteriati</taxon>
        <taxon>Methanobacteriota</taxon>
        <taxon>Stenosarchaea group</taxon>
        <taxon>Halobacteria</taxon>
        <taxon>Halobacteriales</taxon>
        <taxon>Haloferacaceae</taxon>
        <taxon>Haloferax</taxon>
    </lineage>
</organism>
<evidence type="ECO:0000313" key="5">
    <source>
        <dbReference type="Proteomes" id="UP000678484"/>
    </source>
</evidence>
<sequence>MNQNASPEYADEWELFRSVSVLDNHKINLIDELRHLVFDDPLQGESVLWNYDRLEQAAVISNDSIGGGRYVEYGKSTYQLPSGHITPPAEIRKKVDGDMELGSTVYLLASENMLKSKVACAFLLTTEQATRGIDIEPIEYVFS</sequence>
<dbReference type="EMBL" id="JAERQU010000016">
    <property type="protein sequence ID" value="MBS8120613.1"/>
    <property type="molecule type" value="Genomic_DNA"/>
</dbReference>
<comment type="caution">
    <text evidence="3">The sequence shown here is derived from an EMBL/GenBank/DDBJ whole genome shotgun (WGS) entry which is preliminary data.</text>
</comment>
<dbReference type="RefSeq" id="WP_144064045.1">
    <property type="nucleotide sequence ID" value="NZ_JAERQU010000016.1"/>
</dbReference>
<proteinExistence type="predicted"/>
<dbReference type="GeneID" id="41060914"/>
<dbReference type="EMBL" id="JAERQV010000016">
    <property type="protein sequence ID" value="MBS8125650.1"/>
    <property type="molecule type" value="Genomic_DNA"/>
</dbReference>
<evidence type="ECO:0000313" key="3">
    <source>
        <dbReference type="EMBL" id="MBS8129659.1"/>
    </source>
</evidence>
<dbReference type="Proteomes" id="UP000679789">
    <property type="component" value="Unassembled WGS sequence"/>
</dbReference>
<dbReference type="AlphaFoldDB" id="A0A8T5CTJ6"/>
<protein>
    <submittedName>
        <fullName evidence="3">Uncharacterized protein</fullName>
    </submittedName>
</protein>
<evidence type="ECO:0000313" key="1">
    <source>
        <dbReference type="EMBL" id="MBS8120613.1"/>
    </source>
</evidence>
<gene>
    <name evidence="1" type="ORF">JK351_15795</name>
    <name evidence="4" type="ORF">JK352_16655</name>
    <name evidence="3" type="ORF">JK353_16660</name>
    <name evidence="2" type="ORF">JK354_15930</name>
</gene>
<accession>A0A8T5CTJ6</accession>
<dbReference type="EMBL" id="JAERQW010000018">
    <property type="protein sequence ID" value="MBS8129659.1"/>
    <property type="molecule type" value="Genomic_DNA"/>
</dbReference>
<evidence type="ECO:0000313" key="4">
    <source>
        <dbReference type="EMBL" id="MBS8133524.1"/>
    </source>
</evidence>
<evidence type="ECO:0000313" key="2">
    <source>
        <dbReference type="EMBL" id="MBS8125650.1"/>
    </source>
</evidence>
<name>A0A8T5CTJ6_HALVO</name>
<dbReference type="Proteomes" id="UP000676028">
    <property type="component" value="Unassembled WGS sequence"/>
</dbReference>